<gene>
    <name evidence="1" type="ORF">C427_2414</name>
</gene>
<dbReference type="RefSeq" id="WP_007636484.1">
    <property type="nucleotide sequence ID" value="NC_020514.1"/>
</dbReference>
<dbReference type="OrthoDB" id="1413930at2"/>
<protein>
    <recommendedName>
        <fullName evidence="3">Fibronectin type-III domain-containing protein</fullName>
    </recommendedName>
</protein>
<dbReference type="STRING" id="1129794.C427_2414"/>
<accession>K6ZLI9</accession>
<evidence type="ECO:0000313" key="2">
    <source>
        <dbReference type="Proteomes" id="UP000011864"/>
    </source>
</evidence>
<organism evidence="1 2">
    <name type="scientific">Paraglaciecola psychrophila 170</name>
    <dbReference type="NCBI Taxonomy" id="1129794"/>
    <lineage>
        <taxon>Bacteria</taxon>
        <taxon>Pseudomonadati</taxon>
        <taxon>Pseudomonadota</taxon>
        <taxon>Gammaproteobacteria</taxon>
        <taxon>Alteromonadales</taxon>
        <taxon>Alteromonadaceae</taxon>
        <taxon>Paraglaciecola</taxon>
    </lineage>
</organism>
<dbReference type="AlphaFoldDB" id="K6ZLI9"/>
<sequence>MAIISGLKRTATKLGQLKASPQSMGTNNGVFLPKSIKGYDIPNWPSQIWHTVILTSTDHDDASNTATGGNGGLWLLAIKGDPALSANWQYWDDISGNAEFAYLFSAEPATPTSNPIFVDTAVGYQTETFDVINVGGTLTLTYHNSGNNNYNGFETQNTVRATSTDGINYTRQGIILDYNPRYLAGDGHTGYFNFGVNPFPNIPYSYIGNSIFGGGADERNGGRMLWGSNDLIVWDRVHKYDTNAGRLSDSITTGGEDYIIGLTMFHAAVREGAYWRIPVVAKLRVFGTSMNKVHAVEILIDDNLNVVSEPKIYIGLGSSSTFDEGSAGNTTEFMHEGVLYGVYDASDSSNIHSFGLVTIVNEPTSWTLLNPRLSVPSTIYDYDLRTAESVPSDISVVNGTLSTVEDGRLELAVSNGGESGRLYTDIYVTPSDYNTVDFVFDGLRTNSSDPVTRVFGLYSNQVINSNIDALNVVPTISNQHSPLQIQVFNNSAVLRNEVTTMHIGFERSWLDDKEESPQAEQTIALRLIPAQNIGYLLHGSSEVETLDLSGYNFDTPVVMGMGMTNSAGAVKTFGMSRITATSYANVEIAVPAAPAMTATAGNTEIAFSCPTIAEATGYKAFVGRNGVYNESDLGDSNTGTVTGLTNDIEFTVFMRAYNEEGESAPTATQVVTPIATATSTANITITGIPKGDHYIYLNDDTHTQIHSGLVTFAAEAATITALPLLVGARYYGYWKGSNTPTDGSGITGITV</sequence>
<proteinExistence type="predicted"/>
<reference evidence="1 2" key="1">
    <citation type="journal article" date="2013" name="Genome Announc.">
        <title>Complete Genome Sequence of Glaciecola psychrophila Strain 170T.</title>
        <authorList>
            <person name="Yin J."/>
            <person name="Chen J."/>
            <person name="Liu G."/>
            <person name="Yu Y."/>
            <person name="Song L."/>
            <person name="Wang X."/>
            <person name="Qu X."/>
        </authorList>
    </citation>
    <scope>NUCLEOTIDE SEQUENCE [LARGE SCALE GENOMIC DNA]</scope>
    <source>
        <strain evidence="1 2">170</strain>
    </source>
</reference>
<evidence type="ECO:0000313" key="1">
    <source>
        <dbReference type="EMBL" id="AGH44523.1"/>
    </source>
</evidence>
<dbReference type="InterPro" id="IPR036116">
    <property type="entry name" value="FN3_sf"/>
</dbReference>
<dbReference type="HOGENOM" id="CLU_370412_0_0_6"/>
<name>K6ZLI9_9ALTE</name>
<dbReference type="Proteomes" id="UP000011864">
    <property type="component" value="Chromosome"/>
</dbReference>
<dbReference type="PATRIC" id="fig|1129794.4.peg.2394"/>
<evidence type="ECO:0008006" key="3">
    <source>
        <dbReference type="Google" id="ProtNLM"/>
    </source>
</evidence>
<dbReference type="SUPFAM" id="SSF49265">
    <property type="entry name" value="Fibronectin type III"/>
    <property type="match status" value="1"/>
</dbReference>
<dbReference type="EMBL" id="CP003837">
    <property type="protein sequence ID" value="AGH44523.1"/>
    <property type="molecule type" value="Genomic_DNA"/>
</dbReference>
<keyword evidence="2" id="KW-1185">Reference proteome</keyword>
<dbReference type="KEGG" id="gps:C427_2414"/>
<dbReference type="eggNOG" id="COG0312">
    <property type="taxonomic scope" value="Bacteria"/>
</dbReference>